<dbReference type="STRING" id="536979.SAMN04488055_2350"/>
<keyword evidence="11 18" id="KW-0413">Isomerase</keyword>
<evidence type="ECO:0000256" key="2">
    <source>
        <dbReference type="ARBA" id="ARBA00000909"/>
    </source>
</evidence>
<comment type="similarity">
    <text evidence="18">Belongs to the NnrE/AIBP family.</text>
</comment>
<dbReference type="InterPro" id="IPR004443">
    <property type="entry name" value="YjeF_N_dom"/>
</dbReference>
<evidence type="ECO:0000313" key="23">
    <source>
        <dbReference type="Proteomes" id="UP000185003"/>
    </source>
</evidence>
<dbReference type="EMBL" id="FSRA01000001">
    <property type="protein sequence ID" value="SIN97429.1"/>
    <property type="molecule type" value="Genomic_DNA"/>
</dbReference>
<evidence type="ECO:0000259" key="20">
    <source>
        <dbReference type="PROSITE" id="PS51383"/>
    </source>
</evidence>
<evidence type="ECO:0000256" key="14">
    <source>
        <dbReference type="ARBA" id="ARBA00025153"/>
    </source>
</evidence>
<dbReference type="Proteomes" id="UP000185003">
    <property type="component" value="Unassembled WGS sequence"/>
</dbReference>
<keyword evidence="6 17" id="KW-0547">Nucleotide-binding</keyword>
<feature type="binding site" evidence="17">
    <location>
        <position position="271"/>
    </location>
    <ligand>
        <name>(6S)-NADPHX</name>
        <dbReference type="ChEBI" id="CHEBI:64076"/>
    </ligand>
</feature>
<dbReference type="Pfam" id="PF01256">
    <property type="entry name" value="Carb_kinase"/>
    <property type="match status" value="1"/>
</dbReference>
<feature type="binding site" evidence="17">
    <location>
        <position position="392"/>
    </location>
    <ligand>
        <name>(6S)-NADPHX</name>
        <dbReference type="ChEBI" id="CHEBI:64076"/>
    </ligand>
</feature>
<comment type="subunit">
    <text evidence="17">Homotetramer.</text>
</comment>
<evidence type="ECO:0000256" key="17">
    <source>
        <dbReference type="HAMAP-Rule" id="MF_01965"/>
    </source>
</evidence>
<comment type="similarity">
    <text evidence="17">Belongs to the NnrD/CARKD family.</text>
</comment>
<dbReference type="NCBIfam" id="TIGR00197">
    <property type="entry name" value="yjeF_nterm"/>
    <property type="match status" value="1"/>
</dbReference>
<evidence type="ECO:0000256" key="9">
    <source>
        <dbReference type="ARBA" id="ARBA00022958"/>
    </source>
</evidence>
<feature type="binding site" evidence="17">
    <location>
        <position position="456"/>
    </location>
    <ligand>
        <name>AMP</name>
        <dbReference type="ChEBI" id="CHEBI:456215"/>
    </ligand>
</feature>
<evidence type="ECO:0000256" key="3">
    <source>
        <dbReference type="ARBA" id="ARBA00006001"/>
    </source>
</evidence>
<dbReference type="PANTHER" id="PTHR12592">
    <property type="entry name" value="ATP-DEPENDENT (S)-NAD(P)H-HYDRATE DEHYDRATASE FAMILY MEMBER"/>
    <property type="match status" value="1"/>
</dbReference>
<evidence type="ECO:0000256" key="4">
    <source>
        <dbReference type="ARBA" id="ARBA00009524"/>
    </source>
</evidence>
<feature type="binding site" evidence="18">
    <location>
        <begin position="70"/>
        <end position="74"/>
    </location>
    <ligand>
        <name>(6S)-NADPHX</name>
        <dbReference type="ChEBI" id="CHEBI:64076"/>
    </ligand>
</feature>
<dbReference type="GO" id="GO:0046872">
    <property type="term" value="F:metal ion binding"/>
    <property type="evidence" value="ECO:0007669"/>
    <property type="project" value="UniProtKB-UniRule"/>
</dbReference>
<dbReference type="InterPro" id="IPR036652">
    <property type="entry name" value="YjeF_N_dom_sf"/>
</dbReference>
<dbReference type="CDD" id="cd01171">
    <property type="entry name" value="YXKO-related"/>
    <property type="match status" value="1"/>
</dbReference>
<feature type="binding site" evidence="17">
    <location>
        <begin position="427"/>
        <end position="431"/>
    </location>
    <ligand>
        <name>AMP</name>
        <dbReference type="ChEBI" id="CHEBI:456215"/>
    </ligand>
</feature>
<keyword evidence="10 17" id="KW-0520">NAD</keyword>
<comment type="catalytic activity">
    <reaction evidence="15 17 19">
        <text>(6S)-NADHX + ADP = AMP + phosphate + NADH + H(+)</text>
        <dbReference type="Rhea" id="RHEA:32223"/>
        <dbReference type="ChEBI" id="CHEBI:15378"/>
        <dbReference type="ChEBI" id="CHEBI:43474"/>
        <dbReference type="ChEBI" id="CHEBI:57945"/>
        <dbReference type="ChEBI" id="CHEBI:64074"/>
        <dbReference type="ChEBI" id="CHEBI:456215"/>
        <dbReference type="ChEBI" id="CHEBI:456216"/>
        <dbReference type="EC" id="4.2.1.136"/>
    </reaction>
</comment>
<evidence type="ECO:0000256" key="8">
    <source>
        <dbReference type="ARBA" id="ARBA00022857"/>
    </source>
</evidence>
<dbReference type="PIRSF" id="PIRSF017184">
    <property type="entry name" value="Nnr"/>
    <property type="match status" value="1"/>
</dbReference>
<dbReference type="AlphaFoldDB" id="A0A1N6FQ92"/>
<dbReference type="InterPro" id="IPR000631">
    <property type="entry name" value="CARKD"/>
</dbReference>
<feature type="binding site" evidence="18">
    <location>
        <position position="172"/>
    </location>
    <ligand>
        <name>K(+)</name>
        <dbReference type="ChEBI" id="CHEBI:29103"/>
    </ligand>
</feature>
<sequence length="518" mass="56096">MFRGAFCIFIIDMKVLSAQQIREADAYTITHEPISSVLLMERAAAECAGWMVHTFGEAPPPFYVFCGMGNNGGDGLVIARLLRDQGYNVHAYMVHHSATASPDNLANQPYVQDVQSIYSPADFPLMEATGVVVDAIFGTGLSRPVEGWVASILHKINDGYGRHTIVSIDMPSGLMADSVTGHAACVHANYTLSFQFYKLAFLLPENAARVGETVILPIGLHPDFINNVETKYHVVDPRIVKTIYQPRDPFAHKGTYGHALLVAGSYGKMGAAVLAARACLRAGAGLLTVHVPQRGYEILQTAVPEAMCETEDQPTAFSAHFHEPFKHHQAPGYATIGVGPGLGTAAATARALEKLMELYHKPMVLDADALNMISEYPFLLQKLPKDSILTPHPKEFERLFGPKEDQFERLELLSAKAVELQVYILLKGRFSAMACPDGAVYFNPTGNPGMATAGSGDVLTGILTGLLSQGYTPKAALLLGAWLHGLAGDLAADDISEESLIAEDIINYLGQAYLELRK</sequence>
<keyword evidence="23" id="KW-1185">Reference proteome</keyword>
<feature type="binding site" evidence="18">
    <location>
        <position position="71"/>
    </location>
    <ligand>
        <name>K(+)</name>
        <dbReference type="ChEBI" id="CHEBI:29103"/>
    </ligand>
</feature>
<keyword evidence="8 17" id="KW-0521">NADP</keyword>
<comment type="caution">
    <text evidence="18">Lacks conserved residue(s) required for the propagation of feature annotation.</text>
</comment>
<organism evidence="22 23">
    <name type="scientific">Chitinophaga niabensis</name>
    <dbReference type="NCBI Taxonomy" id="536979"/>
    <lineage>
        <taxon>Bacteria</taxon>
        <taxon>Pseudomonadati</taxon>
        <taxon>Bacteroidota</taxon>
        <taxon>Chitinophagia</taxon>
        <taxon>Chitinophagales</taxon>
        <taxon>Chitinophagaceae</taxon>
        <taxon>Chitinophaga</taxon>
    </lineage>
</organism>
<comment type="catalytic activity">
    <reaction evidence="1 18 19">
        <text>(6R)-NADHX = (6S)-NADHX</text>
        <dbReference type="Rhea" id="RHEA:32215"/>
        <dbReference type="ChEBI" id="CHEBI:64074"/>
        <dbReference type="ChEBI" id="CHEBI:64075"/>
        <dbReference type="EC" id="5.1.99.6"/>
    </reaction>
</comment>
<dbReference type="SUPFAM" id="SSF64153">
    <property type="entry name" value="YjeF N-terminal domain-like"/>
    <property type="match status" value="1"/>
</dbReference>
<keyword evidence="5 18" id="KW-0479">Metal-binding</keyword>
<evidence type="ECO:0000313" key="22">
    <source>
        <dbReference type="EMBL" id="SIN97429.1"/>
    </source>
</evidence>
<dbReference type="Gene3D" id="3.40.1190.20">
    <property type="match status" value="1"/>
</dbReference>
<evidence type="ECO:0000256" key="1">
    <source>
        <dbReference type="ARBA" id="ARBA00000013"/>
    </source>
</evidence>
<dbReference type="InterPro" id="IPR030677">
    <property type="entry name" value="Nnr"/>
</dbReference>
<comment type="similarity">
    <text evidence="4 19">In the C-terminal section; belongs to the NnrD/CARKD family.</text>
</comment>
<evidence type="ECO:0000256" key="11">
    <source>
        <dbReference type="ARBA" id="ARBA00023235"/>
    </source>
</evidence>
<dbReference type="NCBIfam" id="TIGR00196">
    <property type="entry name" value="yjeF_cterm"/>
    <property type="match status" value="1"/>
</dbReference>
<dbReference type="PANTHER" id="PTHR12592:SF0">
    <property type="entry name" value="ATP-DEPENDENT (S)-NAD(P)H-HYDRATE DEHYDRATASE"/>
    <property type="match status" value="1"/>
</dbReference>
<proteinExistence type="inferred from homology"/>
<dbReference type="Gene3D" id="3.40.50.10260">
    <property type="entry name" value="YjeF N-terminal domain"/>
    <property type="match status" value="1"/>
</dbReference>
<evidence type="ECO:0000256" key="7">
    <source>
        <dbReference type="ARBA" id="ARBA00022840"/>
    </source>
</evidence>
<comment type="function">
    <text evidence="17">Catalyzes the dehydration of the S-form of NAD(P)HX at the expense of ADP, which is converted to AMP. Together with NAD(P)HX epimerase, which catalyzes the epimerization of the S- and R-forms, the enzyme allows the repair of both epimers of NAD(P)HX, a damaged form of NAD(P)H that is a result of enzymatic or heat-dependent hydration.</text>
</comment>
<dbReference type="PROSITE" id="PS51383">
    <property type="entry name" value="YJEF_C_3"/>
    <property type="match status" value="1"/>
</dbReference>
<dbReference type="GO" id="GO:0005524">
    <property type="term" value="F:ATP binding"/>
    <property type="evidence" value="ECO:0007669"/>
    <property type="project" value="UniProtKB-UniRule"/>
</dbReference>
<comment type="catalytic activity">
    <reaction evidence="16 17 19">
        <text>(6S)-NADPHX + ADP = AMP + phosphate + NADPH + H(+)</text>
        <dbReference type="Rhea" id="RHEA:32235"/>
        <dbReference type="ChEBI" id="CHEBI:15378"/>
        <dbReference type="ChEBI" id="CHEBI:43474"/>
        <dbReference type="ChEBI" id="CHEBI:57783"/>
        <dbReference type="ChEBI" id="CHEBI:64076"/>
        <dbReference type="ChEBI" id="CHEBI:456215"/>
        <dbReference type="ChEBI" id="CHEBI:456216"/>
        <dbReference type="EC" id="4.2.1.136"/>
    </reaction>
</comment>
<evidence type="ECO:0000256" key="15">
    <source>
        <dbReference type="ARBA" id="ARBA00048238"/>
    </source>
</evidence>
<comment type="function">
    <text evidence="18">Catalyzes the epimerization of the S- and R-forms of NAD(P)HX, a damaged form of NAD(P)H that is a result of enzymatic or heat-dependent hydration. This is a prerequisite for the S-specific NAD(P)H-hydrate dehydratase to allow the repair of both epimers of NAD(P)HX.</text>
</comment>
<keyword evidence="12 17" id="KW-0456">Lyase</keyword>
<feature type="domain" description="YjeF C-terminal" evidence="20">
    <location>
        <begin position="236"/>
        <end position="516"/>
    </location>
</feature>
<dbReference type="PROSITE" id="PS51385">
    <property type="entry name" value="YJEF_N"/>
    <property type="match status" value="1"/>
</dbReference>
<evidence type="ECO:0000256" key="5">
    <source>
        <dbReference type="ARBA" id="ARBA00022723"/>
    </source>
</evidence>
<dbReference type="GO" id="GO:0046496">
    <property type="term" value="P:nicotinamide nucleotide metabolic process"/>
    <property type="evidence" value="ECO:0007669"/>
    <property type="project" value="UniProtKB-UniRule"/>
</dbReference>
<dbReference type="GO" id="GO:0110051">
    <property type="term" value="P:metabolite repair"/>
    <property type="evidence" value="ECO:0007669"/>
    <property type="project" value="TreeGrafter"/>
</dbReference>
<dbReference type="InterPro" id="IPR029056">
    <property type="entry name" value="Ribokinase-like"/>
</dbReference>
<protein>
    <recommendedName>
        <fullName evidence="19">Bifunctional NAD(P)H-hydrate repair enzyme</fullName>
    </recommendedName>
    <alternativeName>
        <fullName evidence="19">Nicotinamide nucleotide repair protein</fullName>
    </alternativeName>
    <domain>
        <recommendedName>
            <fullName evidence="19">ADP-dependent (S)-NAD(P)H-hydrate dehydratase</fullName>
            <ecNumber evidence="19">4.2.1.136</ecNumber>
        </recommendedName>
        <alternativeName>
            <fullName evidence="19">ADP-dependent NAD(P)HX dehydratase</fullName>
        </alternativeName>
    </domain>
    <domain>
        <recommendedName>
            <fullName evidence="19">NAD(P)H-hydrate epimerase</fullName>
            <ecNumber evidence="19">5.1.99.6</ecNumber>
        </recommendedName>
    </domain>
</protein>
<gene>
    <name evidence="17" type="primary">nnrD</name>
    <name evidence="18" type="synonym">nnrE</name>
    <name evidence="22" type="ORF">SAMN04488055_2350</name>
</gene>
<dbReference type="GO" id="GO:0052855">
    <property type="term" value="F:ADP-dependent NAD(P)H-hydrate dehydratase activity"/>
    <property type="evidence" value="ECO:0007669"/>
    <property type="project" value="UniProtKB-UniRule"/>
</dbReference>
<feature type="binding site" evidence="18">
    <location>
        <position position="169"/>
    </location>
    <ligand>
        <name>(6S)-NADPHX</name>
        <dbReference type="ChEBI" id="CHEBI:64076"/>
    </ligand>
</feature>
<accession>A0A1N6FQ92</accession>
<evidence type="ECO:0000256" key="19">
    <source>
        <dbReference type="PIRNR" id="PIRNR017184"/>
    </source>
</evidence>
<name>A0A1N6FQ92_9BACT</name>
<comment type="function">
    <text evidence="14 19">Bifunctional enzyme that catalyzes the epimerization of the S- and R-forms of NAD(P)HX and the dehydration of the S-form of NAD(P)HX at the expense of ADP, which is converted to AMP. This allows the repair of both epimers of NAD(P)HX, a damaged form of NAD(P)H that is a result of enzymatic or heat-dependent hydration.</text>
</comment>
<dbReference type="EC" id="4.2.1.136" evidence="19"/>
<evidence type="ECO:0000259" key="21">
    <source>
        <dbReference type="PROSITE" id="PS51385"/>
    </source>
</evidence>
<feature type="binding site" evidence="17">
    <location>
        <position position="341"/>
    </location>
    <ligand>
        <name>(6S)-NADPHX</name>
        <dbReference type="ChEBI" id="CHEBI:64076"/>
    </ligand>
</feature>
<dbReference type="HAMAP" id="MF_01965">
    <property type="entry name" value="NADHX_dehydratase"/>
    <property type="match status" value="1"/>
</dbReference>
<comment type="catalytic activity">
    <reaction evidence="2 18 19">
        <text>(6R)-NADPHX = (6S)-NADPHX</text>
        <dbReference type="Rhea" id="RHEA:32227"/>
        <dbReference type="ChEBI" id="CHEBI:64076"/>
        <dbReference type="ChEBI" id="CHEBI:64077"/>
        <dbReference type="EC" id="5.1.99.6"/>
    </reaction>
</comment>
<dbReference type="Pfam" id="PF03853">
    <property type="entry name" value="YjeF_N"/>
    <property type="match status" value="1"/>
</dbReference>
<dbReference type="PROSITE" id="PS01050">
    <property type="entry name" value="YJEF_C_2"/>
    <property type="match status" value="1"/>
</dbReference>
<evidence type="ECO:0000256" key="13">
    <source>
        <dbReference type="ARBA" id="ARBA00023268"/>
    </source>
</evidence>
<dbReference type="HAMAP" id="MF_01966">
    <property type="entry name" value="NADHX_epimerase"/>
    <property type="match status" value="1"/>
</dbReference>
<reference evidence="22 23" key="1">
    <citation type="submission" date="2016-11" db="EMBL/GenBank/DDBJ databases">
        <authorList>
            <person name="Jaros S."/>
            <person name="Januszkiewicz K."/>
            <person name="Wedrychowicz H."/>
        </authorList>
    </citation>
    <scope>NUCLEOTIDE SEQUENCE [LARGE SCALE GENOMIC DNA]</scope>
    <source>
        <strain evidence="22 23">DSM 24787</strain>
    </source>
</reference>
<evidence type="ECO:0000256" key="12">
    <source>
        <dbReference type="ARBA" id="ARBA00023239"/>
    </source>
</evidence>
<feature type="binding site" evidence="17">
    <location>
        <position position="457"/>
    </location>
    <ligand>
        <name>(6S)-NADPHX</name>
        <dbReference type="ChEBI" id="CHEBI:64076"/>
    </ligand>
</feature>
<evidence type="ECO:0000256" key="6">
    <source>
        <dbReference type="ARBA" id="ARBA00022741"/>
    </source>
</evidence>
<feature type="binding site" evidence="18">
    <location>
        <position position="134"/>
    </location>
    <ligand>
        <name>K(+)</name>
        <dbReference type="ChEBI" id="CHEBI:29103"/>
    </ligand>
</feature>
<dbReference type="InterPro" id="IPR017953">
    <property type="entry name" value="Carbohydrate_kinase_pred_CS"/>
</dbReference>
<comment type="cofactor">
    <cofactor evidence="17">
        <name>Mg(2+)</name>
        <dbReference type="ChEBI" id="CHEBI:18420"/>
    </cofactor>
</comment>
<keyword evidence="13" id="KW-0511">Multifunctional enzyme</keyword>
<comment type="cofactor">
    <cofactor evidence="18 19">
        <name>K(+)</name>
        <dbReference type="ChEBI" id="CHEBI:29103"/>
    </cofactor>
    <text evidence="18 19">Binds 1 potassium ion per subunit.</text>
</comment>
<keyword evidence="9 18" id="KW-0630">Potassium</keyword>
<evidence type="ECO:0000256" key="16">
    <source>
        <dbReference type="ARBA" id="ARBA00049209"/>
    </source>
</evidence>
<dbReference type="SUPFAM" id="SSF53613">
    <property type="entry name" value="Ribokinase-like"/>
    <property type="match status" value="1"/>
</dbReference>
<feature type="binding site" evidence="18">
    <location>
        <begin position="138"/>
        <end position="144"/>
    </location>
    <ligand>
        <name>(6S)-NADPHX</name>
        <dbReference type="ChEBI" id="CHEBI:64076"/>
    </ligand>
</feature>
<comment type="similarity">
    <text evidence="3 19">In the N-terminal section; belongs to the NnrE/AIBP family.</text>
</comment>
<dbReference type="EC" id="5.1.99.6" evidence="19"/>
<evidence type="ECO:0000256" key="10">
    <source>
        <dbReference type="ARBA" id="ARBA00023027"/>
    </source>
</evidence>
<keyword evidence="7 17" id="KW-0067">ATP-binding</keyword>
<evidence type="ECO:0000256" key="18">
    <source>
        <dbReference type="HAMAP-Rule" id="MF_01966"/>
    </source>
</evidence>
<feature type="domain" description="YjeF N-terminal" evidence="21">
    <location>
        <begin position="21"/>
        <end position="226"/>
    </location>
</feature>
<dbReference type="GO" id="GO:0052856">
    <property type="term" value="F:NAD(P)HX epimerase activity"/>
    <property type="evidence" value="ECO:0007669"/>
    <property type="project" value="UniProtKB-UniRule"/>
</dbReference>